<gene>
    <name evidence="2" type="ORF">PLXY2_LOCUS15030</name>
</gene>
<keyword evidence="1" id="KW-0472">Membrane</keyword>
<keyword evidence="1" id="KW-0812">Transmembrane</keyword>
<dbReference type="Pfam" id="PF21534">
    <property type="entry name" value="Rost"/>
    <property type="match status" value="1"/>
</dbReference>
<accession>A0A8S4GD47</accession>
<feature type="transmembrane region" description="Helical" evidence="1">
    <location>
        <begin position="117"/>
        <end position="138"/>
    </location>
</feature>
<proteinExistence type="predicted"/>
<dbReference type="Proteomes" id="UP000653454">
    <property type="component" value="Unassembled WGS sequence"/>
</dbReference>
<organism evidence="2 3">
    <name type="scientific">Plutella xylostella</name>
    <name type="common">Diamondback moth</name>
    <name type="synonym">Plutella maculipennis</name>
    <dbReference type="NCBI Taxonomy" id="51655"/>
    <lineage>
        <taxon>Eukaryota</taxon>
        <taxon>Metazoa</taxon>
        <taxon>Ecdysozoa</taxon>
        <taxon>Arthropoda</taxon>
        <taxon>Hexapoda</taxon>
        <taxon>Insecta</taxon>
        <taxon>Pterygota</taxon>
        <taxon>Neoptera</taxon>
        <taxon>Endopterygota</taxon>
        <taxon>Lepidoptera</taxon>
        <taxon>Glossata</taxon>
        <taxon>Ditrysia</taxon>
        <taxon>Yponomeutoidea</taxon>
        <taxon>Plutellidae</taxon>
        <taxon>Plutella</taxon>
    </lineage>
</organism>
<evidence type="ECO:0000256" key="1">
    <source>
        <dbReference type="SAM" id="Phobius"/>
    </source>
</evidence>
<dbReference type="PANTHER" id="PTHR12242">
    <property type="entry name" value="OS02G0130600 PROTEIN-RELATED"/>
    <property type="match status" value="1"/>
</dbReference>
<protein>
    <submittedName>
        <fullName evidence="2">(diamondback moth) hypothetical protein</fullName>
    </submittedName>
</protein>
<dbReference type="InterPro" id="IPR049352">
    <property type="entry name" value="Rost"/>
</dbReference>
<name>A0A8S4GD47_PLUXY</name>
<keyword evidence="1" id="KW-1133">Transmembrane helix</keyword>
<evidence type="ECO:0000313" key="3">
    <source>
        <dbReference type="Proteomes" id="UP000653454"/>
    </source>
</evidence>
<dbReference type="EMBL" id="CAJHNJ030000160">
    <property type="protein sequence ID" value="CAG9136772.1"/>
    <property type="molecule type" value="Genomic_DNA"/>
</dbReference>
<dbReference type="PANTHER" id="PTHR12242:SF1">
    <property type="entry name" value="MYND-TYPE DOMAIN-CONTAINING PROTEIN"/>
    <property type="match status" value="1"/>
</dbReference>
<dbReference type="AlphaFoldDB" id="A0A8S4GD47"/>
<dbReference type="GO" id="GO:0016020">
    <property type="term" value="C:membrane"/>
    <property type="evidence" value="ECO:0007669"/>
    <property type="project" value="TreeGrafter"/>
</dbReference>
<feature type="transmembrane region" description="Helical" evidence="1">
    <location>
        <begin position="72"/>
        <end position="96"/>
    </location>
</feature>
<feature type="transmembrane region" description="Helical" evidence="1">
    <location>
        <begin position="222"/>
        <end position="248"/>
    </location>
</feature>
<reference evidence="2" key="1">
    <citation type="submission" date="2020-11" db="EMBL/GenBank/DDBJ databases">
        <authorList>
            <person name="Whiteford S."/>
        </authorList>
    </citation>
    <scope>NUCLEOTIDE SEQUENCE</scope>
</reference>
<feature type="transmembrane region" description="Helical" evidence="1">
    <location>
        <begin position="153"/>
        <end position="171"/>
    </location>
</feature>
<feature type="transmembrane region" description="Helical" evidence="1">
    <location>
        <begin position="183"/>
        <end position="202"/>
    </location>
</feature>
<sequence length="270" mass="30581">MGYLRENLSREFKWRQVFLQYESPQDFYYSSWQRGRSLLPLLVARTLIFLLCLAIVIASVVLTVNMNYGGYWLIYMTHWGLLINTLAAGCGVYVSLRGYFGEPAESGFELPWYVKTYWVLHNAAVTMALLISIFYWAFLTDSAEGQEYAVDKVLDYFIHAVNSVAMLLLLLSGRQEFRVMHVLHALAFATIFLLFSLIYYAAGGTNGLGNDFIYPTMDWSRPGFSALNSVLTVIMIVLIHLLVVAIAAARDGLGRWWRGGSNKLSVSEGY</sequence>
<feature type="transmembrane region" description="Helical" evidence="1">
    <location>
        <begin position="42"/>
        <end position="66"/>
    </location>
</feature>
<keyword evidence="3" id="KW-1185">Reference proteome</keyword>
<evidence type="ECO:0000313" key="2">
    <source>
        <dbReference type="EMBL" id="CAG9136772.1"/>
    </source>
</evidence>
<comment type="caution">
    <text evidence="2">The sequence shown here is derived from an EMBL/GenBank/DDBJ whole genome shotgun (WGS) entry which is preliminary data.</text>
</comment>